<comment type="function">
    <text evidence="7">Catalyzes the NADPH-dependent reduction of L-glutamate 5-phosphate into L-glutamate 5-semialdehyde and phosphate. The product spontaneously undergoes cyclization to form 1-pyrroline-5-carboxylate.</text>
</comment>
<dbReference type="Pfam" id="PF00171">
    <property type="entry name" value="Aldedh"/>
    <property type="match status" value="1"/>
</dbReference>
<keyword evidence="3 7" id="KW-0641">Proline biosynthesis</keyword>
<dbReference type="CDD" id="cd07079">
    <property type="entry name" value="ALDH_F18-19_ProA-GPR"/>
    <property type="match status" value="1"/>
</dbReference>
<dbReference type="GO" id="GO:0004350">
    <property type="term" value="F:glutamate-5-semialdehyde dehydrogenase activity"/>
    <property type="evidence" value="ECO:0007669"/>
    <property type="project" value="UniProtKB-UniRule"/>
</dbReference>
<sequence>MADDFLELLVESREAATELGAAPSELRKRGILAIADAIEAQIDEIVAANCEDLERGRATGLAENLQDRLKLDAARVQGLADAARDLAQLPDPIGDVLREFTTDDGLRIAQVRVPFGVIGAIYEARPNVTVDIACICIGTGNAIVTRGGSAAESTNRVLVGLMQRALESVGLPAKSVQTIDPFGREGAGRLMTARGYVDLLVPRGSASLIERVVTESTVPVIETGSGIVHVYVDGSADLEMAREVVLNAKTHRTSVCNAMETVLVDRAIAETAVPMLLAVLVGAGVTMRSDGVEGTESLPDTGWATEYLAMESGIRIVDGVDAAIDHINAFGTHHTDSIVAEDAGVVSRFLQRVDSAVVMHNASTRFTDGGVFGFGAEVGISTQKSHARGPMGLPELTSTKWIVRGDGHVRA</sequence>
<dbReference type="PROSITE" id="PS01223">
    <property type="entry name" value="PROA"/>
    <property type="match status" value="1"/>
</dbReference>
<dbReference type="NCBIfam" id="NF001221">
    <property type="entry name" value="PRK00197.1"/>
    <property type="match status" value="1"/>
</dbReference>
<dbReference type="PANTHER" id="PTHR11063">
    <property type="entry name" value="GLUTAMATE SEMIALDEHYDE DEHYDROGENASE"/>
    <property type="match status" value="1"/>
</dbReference>
<comment type="caution">
    <text evidence="9">The sequence shown here is derived from an EMBL/GenBank/DDBJ whole genome shotgun (WGS) entry which is preliminary data.</text>
</comment>
<dbReference type="PANTHER" id="PTHR11063:SF8">
    <property type="entry name" value="DELTA-1-PYRROLINE-5-CARBOXYLATE SYNTHASE"/>
    <property type="match status" value="1"/>
</dbReference>
<reference evidence="9" key="1">
    <citation type="journal article" date="2021" name="PeerJ">
        <title>Extensive microbial diversity within the chicken gut microbiome revealed by metagenomics and culture.</title>
        <authorList>
            <person name="Gilroy R."/>
            <person name="Ravi A."/>
            <person name="Getino M."/>
            <person name="Pursley I."/>
            <person name="Horton D.L."/>
            <person name="Alikhan N.F."/>
            <person name="Baker D."/>
            <person name="Gharbi K."/>
            <person name="Hall N."/>
            <person name="Watson M."/>
            <person name="Adriaenssens E.M."/>
            <person name="Foster-Nyarko E."/>
            <person name="Jarju S."/>
            <person name="Secka A."/>
            <person name="Antonio M."/>
            <person name="Oren A."/>
            <person name="Chaudhuri R.R."/>
            <person name="La Ragione R."/>
            <person name="Hildebrand F."/>
            <person name="Pallen M.J."/>
        </authorList>
    </citation>
    <scope>NUCLEOTIDE SEQUENCE</scope>
    <source>
        <strain evidence="9">ChiGjej1B1-98</strain>
    </source>
</reference>
<evidence type="ECO:0000313" key="9">
    <source>
        <dbReference type="EMBL" id="HIY67318.1"/>
    </source>
</evidence>
<comment type="similarity">
    <text evidence="7">Belongs to the gamma-glutamyl phosphate reductase family.</text>
</comment>
<dbReference type="InterPro" id="IPR020593">
    <property type="entry name" value="G-glutamylP_reductase_CS"/>
</dbReference>
<dbReference type="GO" id="GO:0005737">
    <property type="term" value="C:cytoplasm"/>
    <property type="evidence" value="ECO:0007669"/>
    <property type="project" value="UniProtKB-SubCell"/>
</dbReference>
<proteinExistence type="inferred from homology"/>
<keyword evidence="4 7" id="KW-0521">NADP</keyword>
<dbReference type="SUPFAM" id="SSF53720">
    <property type="entry name" value="ALDH-like"/>
    <property type="match status" value="1"/>
</dbReference>
<dbReference type="AlphaFoldDB" id="A0A9D1YXX4"/>
<dbReference type="GO" id="GO:0050661">
    <property type="term" value="F:NADP binding"/>
    <property type="evidence" value="ECO:0007669"/>
    <property type="project" value="InterPro"/>
</dbReference>
<organism evidence="9 10">
    <name type="scientific">Candidatus Agrococcus pullicola</name>
    <dbReference type="NCBI Taxonomy" id="2838429"/>
    <lineage>
        <taxon>Bacteria</taxon>
        <taxon>Bacillati</taxon>
        <taxon>Actinomycetota</taxon>
        <taxon>Actinomycetes</taxon>
        <taxon>Micrococcales</taxon>
        <taxon>Microbacteriaceae</taxon>
        <taxon>Agrococcus</taxon>
    </lineage>
</organism>
<gene>
    <name evidence="7" type="primary">proA</name>
    <name evidence="9" type="ORF">H9830_13705</name>
</gene>
<dbReference type="InterPro" id="IPR016163">
    <property type="entry name" value="Ald_DH_C"/>
</dbReference>
<evidence type="ECO:0000256" key="4">
    <source>
        <dbReference type="ARBA" id="ARBA00022857"/>
    </source>
</evidence>
<keyword evidence="2 7" id="KW-0028">Amino-acid biosynthesis</keyword>
<evidence type="ECO:0000259" key="8">
    <source>
        <dbReference type="Pfam" id="PF00171"/>
    </source>
</evidence>
<evidence type="ECO:0000256" key="6">
    <source>
        <dbReference type="ARBA" id="ARBA00049024"/>
    </source>
</evidence>
<evidence type="ECO:0000256" key="5">
    <source>
        <dbReference type="ARBA" id="ARBA00023002"/>
    </source>
</evidence>
<protein>
    <recommendedName>
        <fullName evidence="7">Gamma-glutamyl phosphate reductase</fullName>
        <shortName evidence="7">GPR</shortName>
        <ecNumber evidence="7">1.2.1.41</ecNumber>
    </recommendedName>
    <alternativeName>
        <fullName evidence="7">Glutamate-5-semialdehyde dehydrogenase</fullName>
    </alternativeName>
    <alternativeName>
        <fullName evidence="7">Glutamyl-gamma-semialdehyde dehydrogenase</fullName>
        <shortName evidence="7">GSA dehydrogenase</shortName>
    </alternativeName>
</protein>
<dbReference type="InterPro" id="IPR016161">
    <property type="entry name" value="Ald_DH/histidinol_DH"/>
</dbReference>
<evidence type="ECO:0000313" key="10">
    <source>
        <dbReference type="Proteomes" id="UP000824005"/>
    </source>
</evidence>
<dbReference type="HAMAP" id="MF_00412">
    <property type="entry name" value="ProA"/>
    <property type="match status" value="1"/>
</dbReference>
<dbReference type="GO" id="GO:0055129">
    <property type="term" value="P:L-proline biosynthetic process"/>
    <property type="evidence" value="ECO:0007669"/>
    <property type="project" value="UniProtKB-UniRule"/>
</dbReference>
<feature type="domain" description="Aldehyde dehydrogenase" evidence="8">
    <location>
        <begin position="9"/>
        <end position="278"/>
    </location>
</feature>
<evidence type="ECO:0000256" key="3">
    <source>
        <dbReference type="ARBA" id="ARBA00022650"/>
    </source>
</evidence>
<dbReference type="InterPro" id="IPR000965">
    <property type="entry name" value="GPR_dom"/>
</dbReference>
<keyword evidence="5 7" id="KW-0560">Oxidoreductase</keyword>
<evidence type="ECO:0000256" key="7">
    <source>
        <dbReference type="HAMAP-Rule" id="MF_00412"/>
    </source>
</evidence>
<name>A0A9D1YXX4_9MICO</name>
<dbReference type="InterPro" id="IPR015590">
    <property type="entry name" value="Aldehyde_DH_dom"/>
</dbReference>
<dbReference type="NCBIfam" id="TIGR00407">
    <property type="entry name" value="proA"/>
    <property type="match status" value="1"/>
</dbReference>
<dbReference type="EMBL" id="DXDC01000412">
    <property type="protein sequence ID" value="HIY67318.1"/>
    <property type="molecule type" value="Genomic_DNA"/>
</dbReference>
<dbReference type="PIRSF" id="PIRSF000151">
    <property type="entry name" value="GPR"/>
    <property type="match status" value="1"/>
</dbReference>
<keyword evidence="7" id="KW-0963">Cytoplasm</keyword>
<dbReference type="InterPro" id="IPR012134">
    <property type="entry name" value="Glu-5-SA_DH"/>
</dbReference>
<comment type="catalytic activity">
    <reaction evidence="6 7">
        <text>L-glutamate 5-semialdehyde + phosphate + NADP(+) = L-glutamyl 5-phosphate + NADPH + H(+)</text>
        <dbReference type="Rhea" id="RHEA:19541"/>
        <dbReference type="ChEBI" id="CHEBI:15378"/>
        <dbReference type="ChEBI" id="CHEBI:43474"/>
        <dbReference type="ChEBI" id="CHEBI:57783"/>
        <dbReference type="ChEBI" id="CHEBI:58066"/>
        <dbReference type="ChEBI" id="CHEBI:58274"/>
        <dbReference type="ChEBI" id="CHEBI:58349"/>
        <dbReference type="EC" id="1.2.1.41"/>
    </reaction>
</comment>
<dbReference type="EC" id="1.2.1.41" evidence="7"/>
<dbReference type="InterPro" id="IPR016162">
    <property type="entry name" value="Ald_DH_N"/>
</dbReference>
<evidence type="ECO:0000256" key="1">
    <source>
        <dbReference type="ARBA" id="ARBA00004985"/>
    </source>
</evidence>
<dbReference type="Gene3D" id="3.40.309.10">
    <property type="entry name" value="Aldehyde Dehydrogenase, Chain A, domain 2"/>
    <property type="match status" value="1"/>
</dbReference>
<evidence type="ECO:0000256" key="2">
    <source>
        <dbReference type="ARBA" id="ARBA00022605"/>
    </source>
</evidence>
<comment type="pathway">
    <text evidence="1 7">Amino-acid biosynthesis; L-proline biosynthesis; L-glutamate 5-semialdehyde from L-glutamate: step 2/2.</text>
</comment>
<dbReference type="Gene3D" id="3.40.605.10">
    <property type="entry name" value="Aldehyde Dehydrogenase, Chain A, domain 1"/>
    <property type="match status" value="1"/>
</dbReference>
<accession>A0A9D1YXX4</accession>
<dbReference type="Proteomes" id="UP000824005">
    <property type="component" value="Unassembled WGS sequence"/>
</dbReference>
<reference evidence="9" key="2">
    <citation type="submission" date="2021-04" db="EMBL/GenBank/DDBJ databases">
        <authorList>
            <person name="Gilroy R."/>
        </authorList>
    </citation>
    <scope>NUCLEOTIDE SEQUENCE</scope>
    <source>
        <strain evidence="9">ChiGjej1B1-98</strain>
    </source>
</reference>
<comment type="subcellular location">
    <subcellularLocation>
        <location evidence="7">Cytoplasm</location>
    </subcellularLocation>
</comment>